<feature type="domain" description="MADS-box" evidence="6">
    <location>
        <begin position="6"/>
        <end position="66"/>
    </location>
</feature>
<organism evidence="7 9">
    <name type="scientific">Hevea brasiliensis</name>
    <name type="common">Para rubber tree</name>
    <name type="synonym">Siphonia brasiliensis</name>
    <dbReference type="NCBI Taxonomy" id="3981"/>
    <lineage>
        <taxon>Eukaryota</taxon>
        <taxon>Viridiplantae</taxon>
        <taxon>Streptophyta</taxon>
        <taxon>Embryophyta</taxon>
        <taxon>Tracheophyta</taxon>
        <taxon>Spermatophyta</taxon>
        <taxon>Magnoliopsida</taxon>
        <taxon>eudicotyledons</taxon>
        <taxon>Gunneridae</taxon>
        <taxon>Pentapetalae</taxon>
        <taxon>rosids</taxon>
        <taxon>fabids</taxon>
        <taxon>Malpighiales</taxon>
        <taxon>Euphorbiaceae</taxon>
        <taxon>Crotonoideae</taxon>
        <taxon>Micrandreae</taxon>
        <taxon>Hevea</taxon>
    </lineage>
</organism>
<comment type="caution">
    <text evidence="7">The sequence shown here is derived from an EMBL/GenBank/DDBJ whole genome shotgun (WGS) entry which is preliminary data.</text>
</comment>
<proteinExistence type="predicted"/>
<dbReference type="Proteomes" id="UP000467840">
    <property type="component" value="Chromosome 7"/>
</dbReference>
<dbReference type="PROSITE" id="PS50066">
    <property type="entry name" value="MADS_BOX_2"/>
    <property type="match status" value="1"/>
</dbReference>
<comment type="subcellular location">
    <subcellularLocation>
        <location evidence="1">Nucleus</location>
    </subcellularLocation>
</comment>
<dbReference type="PANTHER" id="PTHR11945:SF790">
    <property type="entry name" value="MADS-BOX DOMAIN-CONTAINING PROTEIN"/>
    <property type="match status" value="1"/>
</dbReference>
<dbReference type="GO" id="GO:0045944">
    <property type="term" value="P:positive regulation of transcription by RNA polymerase II"/>
    <property type="evidence" value="ECO:0007669"/>
    <property type="project" value="InterPro"/>
</dbReference>
<dbReference type="Gene3D" id="6.10.140.920">
    <property type="match status" value="1"/>
</dbReference>
<reference evidence="7 9" key="1">
    <citation type="journal article" date="2020" name="Mol. Plant">
        <title>The Chromosome-Based Rubber Tree Genome Provides New Insights into Spurge Genome Evolution and Rubber Biosynthesis.</title>
        <authorList>
            <person name="Liu J."/>
            <person name="Shi C."/>
            <person name="Shi C.C."/>
            <person name="Li W."/>
            <person name="Zhang Q.J."/>
            <person name="Zhang Y."/>
            <person name="Li K."/>
            <person name="Lu H.F."/>
            <person name="Shi C."/>
            <person name="Zhu S.T."/>
            <person name="Xiao Z.Y."/>
            <person name="Nan H."/>
            <person name="Yue Y."/>
            <person name="Zhu X.G."/>
            <person name="Wu Y."/>
            <person name="Hong X.N."/>
            <person name="Fan G.Y."/>
            <person name="Tong Y."/>
            <person name="Zhang D."/>
            <person name="Mao C.L."/>
            <person name="Liu Y.L."/>
            <person name="Hao S.J."/>
            <person name="Liu W.Q."/>
            <person name="Lv M.Q."/>
            <person name="Zhang H.B."/>
            <person name="Liu Y."/>
            <person name="Hu-Tang G.R."/>
            <person name="Wang J.P."/>
            <person name="Wang J.H."/>
            <person name="Sun Y.H."/>
            <person name="Ni S.B."/>
            <person name="Chen W.B."/>
            <person name="Zhang X.C."/>
            <person name="Jiao Y.N."/>
            <person name="Eichler E.E."/>
            <person name="Li G.H."/>
            <person name="Liu X."/>
            <person name="Gao L.Z."/>
        </authorList>
    </citation>
    <scope>NUCLEOTIDE SEQUENCE [LARGE SCALE GENOMIC DNA]</scope>
    <source>
        <strain evidence="9">cv. GT1</strain>
        <tissue evidence="7">Leaf</tissue>
    </source>
</reference>
<evidence type="ECO:0000313" key="8">
    <source>
        <dbReference type="EMBL" id="KAF2294286.1"/>
    </source>
</evidence>
<dbReference type="InterPro" id="IPR002100">
    <property type="entry name" value="TF_MADSbox"/>
</dbReference>
<evidence type="ECO:0000256" key="2">
    <source>
        <dbReference type="ARBA" id="ARBA00023015"/>
    </source>
</evidence>
<evidence type="ECO:0000313" key="7">
    <source>
        <dbReference type="EMBL" id="KAF2294278.1"/>
    </source>
</evidence>
<evidence type="ECO:0000313" key="9">
    <source>
        <dbReference type="Proteomes" id="UP000467840"/>
    </source>
</evidence>
<accession>A0A6A6L214</accession>
<keyword evidence="2" id="KW-0805">Transcription regulation</keyword>
<name>A0A6A6L214_HEVBR</name>
<keyword evidence="3" id="KW-0238">DNA-binding</keyword>
<dbReference type="GO" id="GO:0000981">
    <property type="term" value="F:DNA-binding transcription factor activity, RNA polymerase II-specific"/>
    <property type="evidence" value="ECO:0007669"/>
    <property type="project" value="TreeGrafter"/>
</dbReference>
<dbReference type="InterPro" id="IPR036879">
    <property type="entry name" value="TF_MADSbox_sf"/>
</dbReference>
<evidence type="ECO:0000259" key="6">
    <source>
        <dbReference type="PROSITE" id="PS50066"/>
    </source>
</evidence>
<dbReference type="GO" id="GO:0000978">
    <property type="term" value="F:RNA polymerase II cis-regulatory region sequence-specific DNA binding"/>
    <property type="evidence" value="ECO:0007669"/>
    <property type="project" value="TreeGrafter"/>
</dbReference>
<keyword evidence="5" id="KW-0539">Nucleus</keyword>
<dbReference type="Pfam" id="PF00319">
    <property type="entry name" value="SRF-TF"/>
    <property type="match status" value="1"/>
</dbReference>
<keyword evidence="9" id="KW-1185">Reference proteome</keyword>
<keyword evidence="4" id="KW-0804">Transcription</keyword>
<dbReference type="InterPro" id="IPR033896">
    <property type="entry name" value="MEF2-like_N"/>
</dbReference>
<evidence type="ECO:0000256" key="1">
    <source>
        <dbReference type="ARBA" id="ARBA00004123"/>
    </source>
</evidence>
<dbReference type="PANTHER" id="PTHR11945">
    <property type="entry name" value="MADS BOX PROTEIN"/>
    <property type="match status" value="1"/>
</dbReference>
<dbReference type="GO" id="GO:0046983">
    <property type="term" value="F:protein dimerization activity"/>
    <property type="evidence" value="ECO:0007669"/>
    <property type="project" value="InterPro"/>
</dbReference>
<evidence type="ECO:0000256" key="5">
    <source>
        <dbReference type="ARBA" id="ARBA00023242"/>
    </source>
</evidence>
<dbReference type="SUPFAM" id="SSF55455">
    <property type="entry name" value="SRF-like"/>
    <property type="match status" value="1"/>
</dbReference>
<evidence type="ECO:0000256" key="4">
    <source>
        <dbReference type="ARBA" id="ARBA00023163"/>
    </source>
</evidence>
<evidence type="ECO:0000256" key="3">
    <source>
        <dbReference type="ARBA" id="ARBA00023125"/>
    </source>
</evidence>
<protein>
    <recommendedName>
        <fullName evidence="6">MADS-box domain-containing protein</fullName>
    </recommendedName>
</protein>
<dbReference type="EMBL" id="JAAGAX010000013">
    <property type="protein sequence ID" value="KAF2294286.1"/>
    <property type="molecule type" value="Genomic_DNA"/>
</dbReference>
<dbReference type="CDD" id="cd00265">
    <property type="entry name" value="MADS_MEF2_like"/>
    <property type="match status" value="1"/>
</dbReference>
<dbReference type="OrthoDB" id="1613165at2759"/>
<dbReference type="SMART" id="SM00432">
    <property type="entry name" value="MADS"/>
    <property type="match status" value="1"/>
</dbReference>
<dbReference type="Gene3D" id="3.40.1810.10">
    <property type="entry name" value="Transcription factor, MADS-box"/>
    <property type="match status" value="1"/>
</dbReference>
<dbReference type="AlphaFoldDB" id="A0A6A6L214"/>
<sequence length="213" mass="24375">MVRKSKGRQKVEMVKMPNESNLQVTFSKRRSGLFKKASELCTLCGVEVAIIVFSPGKKVFSFGHPGVEPVIERFINRTTPQTSPTMQLIEAHRNASVRELNVRLTQVSNQLEMEKKKTEELNHTRKENKSQCWWEAPIEELNLPQLEQLKVSLEHLKKNVARQVDKLLIQNSQVRHQQFYASTSGAAVLPFESKNVVFNPDKVPSHGYGRGFY</sequence>
<dbReference type="GO" id="GO:0005634">
    <property type="term" value="C:nucleus"/>
    <property type="evidence" value="ECO:0007669"/>
    <property type="project" value="UniProtKB-SubCell"/>
</dbReference>
<dbReference type="EMBL" id="JAAGAX010000013">
    <property type="protein sequence ID" value="KAF2294278.1"/>
    <property type="molecule type" value="Genomic_DNA"/>
</dbReference>
<dbReference type="PRINTS" id="PR00404">
    <property type="entry name" value="MADSDOMAIN"/>
</dbReference>
<dbReference type="FunFam" id="3.40.1810.10:FF:000006">
    <property type="entry name" value="Agamous-like MADS-box protein AGL62"/>
    <property type="match status" value="1"/>
</dbReference>
<gene>
    <name evidence="7" type="ORF">GH714_008785</name>
    <name evidence="8" type="ORF">GH714_008843</name>
</gene>
<dbReference type="SMR" id="A0A6A6L214"/>